<dbReference type="SUPFAM" id="SSF51182">
    <property type="entry name" value="RmlC-like cupins"/>
    <property type="match status" value="1"/>
</dbReference>
<dbReference type="Pfam" id="PF00908">
    <property type="entry name" value="dTDP_sugar_isom"/>
    <property type="match status" value="1"/>
</dbReference>
<dbReference type="CDD" id="cd00438">
    <property type="entry name" value="cupin_RmlC"/>
    <property type="match status" value="1"/>
</dbReference>
<protein>
    <submittedName>
        <fullName evidence="4">dTDP-4-dehydrorhamnose 3,5-epimerase</fullName>
    </submittedName>
</protein>
<organism evidence="4 5">
    <name type="scientific">Corynebacterium bovis</name>
    <dbReference type="NCBI Taxonomy" id="36808"/>
    <lineage>
        <taxon>Bacteria</taxon>
        <taxon>Bacillati</taxon>
        <taxon>Actinomycetota</taxon>
        <taxon>Actinomycetes</taxon>
        <taxon>Mycobacteriales</taxon>
        <taxon>Corynebacteriaceae</taxon>
        <taxon>Corynebacterium</taxon>
    </lineage>
</organism>
<sequence length="236" mass="24939">MDPSAAAAPQDVRRTAGGAAVVDLPLHGAWVVTPAVHPDDRGTFHEWFRADATTDVLGHPFQVAQANVSTSRRGVIRGIHVADVPPGQGKYVSCLAGTVHDVLVDLREGSPTFGDHVVVPLDAVSHRAVHVPVGVGHAFLAVTDATVAYLLTETYSPGTEHGVNPLDPGIGVAWDLAAAGVDAPVLSAKDRDAPLLADVRGDGGTASAPFTLPSYRECRGWEQELRREWAEIMEDE</sequence>
<dbReference type="InterPro" id="IPR014710">
    <property type="entry name" value="RmlC-like_jellyroll"/>
</dbReference>
<dbReference type="Proteomes" id="UP000278422">
    <property type="component" value="Unassembled WGS sequence"/>
</dbReference>
<dbReference type="GO" id="GO:0005829">
    <property type="term" value="C:cytosol"/>
    <property type="evidence" value="ECO:0007669"/>
    <property type="project" value="TreeGrafter"/>
</dbReference>
<proteinExistence type="inferred from homology"/>
<dbReference type="GO" id="GO:0008830">
    <property type="term" value="F:dTDP-4-dehydrorhamnose 3,5-epimerase activity"/>
    <property type="evidence" value="ECO:0007669"/>
    <property type="project" value="InterPro"/>
</dbReference>
<evidence type="ECO:0000313" key="4">
    <source>
        <dbReference type="EMBL" id="RRQ03117.1"/>
    </source>
</evidence>
<dbReference type="Gene3D" id="2.60.120.10">
    <property type="entry name" value="Jelly Rolls"/>
    <property type="match status" value="1"/>
</dbReference>
<gene>
    <name evidence="4" type="ORF">CXF42_08185</name>
</gene>
<evidence type="ECO:0000313" key="5">
    <source>
        <dbReference type="Proteomes" id="UP000278422"/>
    </source>
</evidence>
<evidence type="ECO:0000256" key="3">
    <source>
        <dbReference type="PIRSR" id="PIRSR600888-3"/>
    </source>
</evidence>
<comment type="caution">
    <text evidence="4">The sequence shown here is derived from an EMBL/GenBank/DDBJ whole genome shotgun (WGS) entry which is preliminary data.</text>
</comment>
<feature type="site" description="Participates in a stacking interaction with the thymidine ring of dTDP-4-oxo-6-deoxyglucose" evidence="3">
    <location>
        <position position="155"/>
    </location>
</feature>
<dbReference type="PANTHER" id="PTHR21047:SF2">
    <property type="entry name" value="THYMIDINE DIPHOSPHO-4-KETO-RHAMNOSE 3,5-EPIMERASE"/>
    <property type="match status" value="1"/>
</dbReference>
<dbReference type="PANTHER" id="PTHR21047">
    <property type="entry name" value="DTDP-6-DEOXY-D-GLUCOSE-3,5 EPIMERASE"/>
    <property type="match status" value="1"/>
</dbReference>
<name>A0A3R8PKI7_9CORY</name>
<comment type="similarity">
    <text evidence="1">Belongs to the dTDP-4-dehydrorhamnose 3,5-epimerase family.</text>
</comment>
<dbReference type="EMBL" id="PQNQ01000024">
    <property type="protein sequence ID" value="RRQ03117.1"/>
    <property type="molecule type" value="Genomic_DNA"/>
</dbReference>
<evidence type="ECO:0000256" key="1">
    <source>
        <dbReference type="ARBA" id="ARBA00010154"/>
    </source>
</evidence>
<evidence type="ECO:0000256" key="2">
    <source>
        <dbReference type="PIRSR" id="PIRSR600888-1"/>
    </source>
</evidence>
<dbReference type="GO" id="GO:0019305">
    <property type="term" value="P:dTDP-rhamnose biosynthetic process"/>
    <property type="evidence" value="ECO:0007669"/>
    <property type="project" value="TreeGrafter"/>
</dbReference>
<reference evidence="4 5" key="1">
    <citation type="submission" date="2018-01" db="EMBL/GenBank/DDBJ databases">
        <title>Twenty Corynebacterium bovis Genomes.</title>
        <authorList>
            <person name="Gulvik C.A."/>
        </authorList>
    </citation>
    <scope>NUCLEOTIDE SEQUENCE [LARGE SCALE GENOMIC DNA]</scope>
    <source>
        <strain evidence="4 5">16-2004</strain>
    </source>
</reference>
<dbReference type="InterPro" id="IPR000888">
    <property type="entry name" value="RmlC-like"/>
</dbReference>
<accession>A0A3R8PKI7</accession>
<feature type="active site" description="Proton donor" evidence="2">
    <location>
        <position position="149"/>
    </location>
</feature>
<dbReference type="GO" id="GO:0000271">
    <property type="term" value="P:polysaccharide biosynthetic process"/>
    <property type="evidence" value="ECO:0007669"/>
    <property type="project" value="TreeGrafter"/>
</dbReference>
<keyword evidence="5" id="KW-1185">Reference proteome</keyword>
<dbReference type="InterPro" id="IPR011051">
    <property type="entry name" value="RmlC_Cupin_sf"/>
</dbReference>
<feature type="active site" description="Proton acceptor" evidence="2">
    <location>
        <position position="80"/>
    </location>
</feature>
<dbReference type="AlphaFoldDB" id="A0A3R8PKI7"/>